<evidence type="ECO:0000313" key="3">
    <source>
        <dbReference type="Proteomes" id="UP000799291"/>
    </source>
</evidence>
<sequence length="89" mass="9999">MRVSLIGSLRKHCSYTSVILTLILCILKGSRWRRNTGSDGYEFAGNCRDGGAGPRSAFLGWEEPDQKRTSANNREQERLPNITELSLKD</sequence>
<name>A0A6G1JG67_9PLEO</name>
<keyword evidence="3" id="KW-1185">Reference proteome</keyword>
<proteinExistence type="predicted"/>
<dbReference type="AlphaFoldDB" id="A0A6G1JG67"/>
<feature type="compositionally biased region" description="Basic and acidic residues" evidence="1">
    <location>
        <begin position="64"/>
        <end position="78"/>
    </location>
</feature>
<reference evidence="2" key="1">
    <citation type="journal article" date="2020" name="Stud. Mycol.">
        <title>101 Dothideomycetes genomes: a test case for predicting lifestyles and emergence of pathogens.</title>
        <authorList>
            <person name="Haridas S."/>
            <person name="Albert R."/>
            <person name="Binder M."/>
            <person name="Bloem J."/>
            <person name="Labutti K."/>
            <person name="Salamov A."/>
            <person name="Andreopoulos B."/>
            <person name="Baker S."/>
            <person name="Barry K."/>
            <person name="Bills G."/>
            <person name="Bluhm B."/>
            <person name="Cannon C."/>
            <person name="Castanera R."/>
            <person name="Culley D."/>
            <person name="Daum C."/>
            <person name="Ezra D."/>
            <person name="Gonzalez J."/>
            <person name="Henrissat B."/>
            <person name="Kuo A."/>
            <person name="Liang C."/>
            <person name="Lipzen A."/>
            <person name="Lutzoni F."/>
            <person name="Magnuson J."/>
            <person name="Mondo S."/>
            <person name="Nolan M."/>
            <person name="Ohm R."/>
            <person name="Pangilinan J."/>
            <person name="Park H.-J."/>
            <person name="Ramirez L."/>
            <person name="Alfaro M."/>
            <person name="Sun H."/>
            <person name="Tritt A."/>
            <person name="Yoshinaga Y."/>
            <person name="Zwiers L.-H."/>
            <person name="Turgeon B."/>
            <person name="Goodwin S."/>
            <person name="Spatafora J."/>
            <person name="Crous P."/>
            <person name="Grigoriev I."/>
        </authorList>
    </citation>
    <scope>NUCLEOTIDE SEQUENCE</scope>
    <source>
        <strain evidence="2">CBS 122367</strain>
    </source>
</reference>
<protein>
    <submittedName>
        <fullName evidence="2">Uncharacterized protein</fullName>
    </submittedName>
</protein>
<dbReference type="EMBL" id="MU005572">
    <property type="protein sequence ID" value="KAF2689557.1"/>
    <property type="molecule type" value="Genomic_DNA"/>
</dbReference>
<dbReference type="Proteomes" id="UP000799291">
    <property type="component" value="Unassembled WGS sequence"/>
</dbReference>
<feature type="region of interest" description="Disordered" evidence="1">
    <location>
        <begin position="43"/>
        <end position="89"/>
    </location>
</feature>
<accession>A0A6G1JG67</accession>
<evidence type="ECO:0000256" key="1">
    <source>
        <dbReference type="SAM" id="MobiDB-lite"/>
    </source>
</evidence>
<gene>
    <name evidence="2" type="ORF">K458DRAFT_129181</name>
</gene>
<organism evidence="2 3">
    <name type="scientific">Lentithecium fluviatile CBS 122367</name>
    <dbReference type="NCBI Taxonomy" id="1168545"/>
    <lineage>
        <taxon>Eukaryota</taxon>
        <taxon>Fungi</taxon>
        <taxon>Dikarya</taxon>
        <taxon>Ascomycota</taxon>
        <taxon>Pezizomycotina</taxon>
        <taxon>Dothideomycetes</taxon>
        <taxon>Pleosporomycetidae</taxon>
        <taxon>Pleosporales</taxon>
        <taxon>Massarineae</taxon>
        <taxon>Lentitheciaceae</taxon>
        <taxon>Lentithecium</taxon>
    </lineage>
</organism>
<evidence type="ECO:0000313" key="2">
    <source>
        <dbReference type="EMBL" id="KAF2689557.1"/>
    </source>
</evidence>